<accession>Q4SDY4</accession>
<dbReference type="KEGG" id="tng:GSTEN00019799G001"/>
<feature type="non-terminal residue" evidence="1">
    <location>
        <position position="1"/>
    </location>
</feature>
<name>Q4SDY4_TETNG</name>
<dbReference type="EMBL" id="CAAE01014628">
    <property type="protein sequence ID" value="CAG01148.1"/>
    <property type="molecule type" value="Genomic_DNA"/>
</dbReference>
<gene>
    <name evidence="1" type="ORF">GSTENG00019799001</name>
</gene>
<dbReference type="AlphaFoldDB" id="Q4SDY4"/>
<sequence>RKKATWRFHFFSRLGFGRIWLDDVSGGWEVGFQTNCLERGRVIK</sequence>
<reference evidence="1" key="2">
    <citation type="submission" date="2004-02" db="EMBL/GenBank/DDBJ databases">
        <authorList>
            <consortium name="Genoscope"/>
            <consortium name="Whitehead Institute Centre for Genome Research"/>
        </authorList>
    </citation>
    <scope>NUCLEOTIDE SEQUENCE</scope>
</reference>
<organism evidence="1">
    <name type="scientific">Tetraodon nigroviridis</name>
    <name type="common">Spotted green pufferfish</name>
    <name type="synonym">Chelonodon nigroviridis</name>
    <dbReference type="NCBI Taxonomy" id="99883"/>
    <lineage>
        <taxon>Eukaryota</taxon>
        <taxon>Metazoa</taxon>
        <taxon>Chordata</taxon>
        <taxon>Craniata</taxon>
        <taxon>Vertebrata</taxon>
        <taxon>Euteleostomi</taxon>
        <taxon>Actinopterygii</taxon>
        <taxon>Neopterygii</taxon>
        <taxon>Teleostei</taxon>
        <taxon>Neoteleostei</taxon>
        <taxon>Acanthomorphata</taxon>
        <taxon>Eupercaria</taxon>
        <taxon>Tetraodontiformes</taxon>
        <taxon>Tetradontoidea</taxon>
        <taxon>Tetraodontidae</taxon>
        <taxon>Tetraodon</taxon>
    </lineage>
</organism>
<reference evidence="1" key="1">
    <citation type="journal article" date="2004" name="Nature">
        <title>Genome duplication in the teleost fish Tetraodon nigroviridis reveals the early vertebrate proto-karyotype.</title>
        <authorList>
            <person name="Jaillon O."/>
            <person name="Aury J.-M."/>
            <person name="Brunet F."/>
            <person name="Petit J.-L."/>
            <person name="Stange-Thomann N."/>
            <person name="Mauceli E."/>
            <person name="Bouneau L."/>
            <person name="Fischer C."/>
            <person name="Ozouf-Costaz C."/>
            <person name="Bernot A."/>
            <person name="Nicaud S."/>
            <person name="Jaffe D."/>
            <person name="Fisher S."/>
            <person name="Lutfalla G."/>
            <person name="Dossat C."/>
            <person name="Segurens B."/>
            <person name="Dasilva C."/>
            <person name="Salanoubat M."/>
            <person name="Levy M."/>
            <person name="Boudet N."/>
            <person name="Castellano S."/>
            <person name="Anthouard V."/>
            <person name="Jubin C."/>
            <person name="Castelli V."/>
            <person name="Katinka M."/>
            <person name="Vacherie B."/>
            <person name="Biemont C."/>
            <person name="Skalli Z."/>
            <person name="Cattolico L."/>
            <person name="Poulain J."/>
            <person name="De Berardinis V."/>
            <person name="Cruaud C."/>
            <person name="Duprat S."/>
            <person name="Brottier P."/>
            <person name="Coutanceau J.-P."/>
            <person name="Gouzy J."/>
            <person name="Parra G."/>
            <person name="Lardier G."/>
            <person name="Chapple C."/>
            <person name="McKernan K.J."/>
            <person name="McEwan P."/>
            <person name="Bosak S."/>
            <person name="Kellis M."/>
            <person name="Volff J.-N."/>
            <person name="Guigo R."/>
            <person name="Zody M.C."/>
            <person name="Mesirov J."/>
            <person name="Lindblad-Toh K."/>
            <person name="Birren B."/>
            <person name="Nusbaum C."/>
            <person name="Kahn D."/>
            <person name="Robinson-Rechavi M."/>
            <person name="Laudet V."/>
            <person name="Schachter V."/>
            <person name="Quetier F."/>
            <person name="Saurin W."/>
            <person name="Scarpelli C."/>
            <person name="Wincker P."/>
            <person name="Lander E.S."/>
            <person name="Weissenbach J."/>
            <person name="Roest Crollius H."/>
        </authorList>
    </citation>
    <scope>NUCLEOTIDE SEQUENCE [LARGE SCALE GENOMIC DNA]</scope>
</reference>
<protein>
    <submittedName>
        <fullName evidence="1">(spotted green pufferfish) hypothetical protein</fullName>
    </submittedName>
</protein>
<comment type="caution">
    <text evidence="1">The sequence shown here is derived from an EMBL/GenBank/DDBJ whole genome shotgun (WGS) entry which is preliminary data.</text>
</comment>
<evidence type="ECO:0000313" key="1">
    <source>
        <dbReference type="EMBL" id="CAG01148.1"/>
    </source>
</evidence>
<proteinExistence type="predicted"/>